<evidence type="ECO:0000313" key="5">
    <source>
        <dbReference type="Proteomes" id="UP001642360"/>
    </source>
</evidence>
<accession>A0ABC8QQ85</accession>
<dbReference type="InterPro" id="IPR000608">
    <property type="entry name" value="UBC"/>
</dbReference>
<name>A0ABC8QQ85_9AQUA</name>
<dbReference type="PROSITE" id="PS50127">
    <property type="entry name" value="UBC_2"/>
    <property type="match status" value="1"/>
</dbReference>
<protein>
    <recommendedName>
        <fullName evidence="3">UBC core domain-containing protein</fullName>
    </recommendedName>
</protein>
<feature type="domain" description="UBC core" evidence="3">
    <location>
        <begin position="153"/>
        <end position="333"/>
    </location>
</feature>
<evidence type="ECO:0000259" key="3">
    <source>
        <dbReference type="PROSITE" id="PS50127"/>
    </source>
</evidence>
<dbReference type="PANTHER" id="PTHR46116">
    <property type="entry name" value="(E3-INDEPENDENT) E2 UBIQUITIN-CONJUGATING ENZYME"/>
    <property type="match status" value="1"/>
</dbReference>
<dbReference type="GO" id="GO:0016740">
    <property type="term" value="F:transferase activity"/>
    <property type="evidence" value="ECO:0007669"/>
    <property type="project" value="UniProtKB-KW"/>
</dbReference>
<dbReference type="Gene3D" id="3.10.110.10">
    <property type="entry name" value="Ubiquitin Conjugating Enzyme"/>
    <property type="match status" value="2"/>
</dbReference>
<dbReference type="InterPro" id="IPR016135">
    <property type="entry name" value="UBQ-conjugating_enzyme/RWD"/>
</dbReference>
<dbReference type="EMBL" id="CAUOFW020000481">
    <property type="protein sequence ID" value="CAK9134557.1"/>
    <property type="molecule type" value="Genomic_DNA"/>
</dbReference>
<evidence type="ECO:0000313" key="4">
    <source>
        <dbReference type="EMBL" id="CAK9134557.1"/>
    </source>
</evidence>
<gene>
    <name evidence="4" type="ORF">ILEXP_LOCUS1489</name>
</gene>
<keyword evidence="1" id="KW-0808">Transferase</keyword>
<keyword evidence="2" id="KW-0833">Ubl conjugation pathway</keyword>
<evidence type="ECO:0000256" key="1">
    <source>
        <dbReference type="ARBA" id="ARBA00022679"/>
    </source>
</evidence>
<comment type="caution">
    <text evidence="4">The sequence shown here is derived from an EMBL/GenBank/DDBJ whole genome shotgun (WGS) entry which is preliminary data.</text>
</comment>
<keyword evidence="5" id="KW-1185">Reference proteome</keyword>
<dbReference type="SUPFAM" id="SSF54495">
    <property type="entry name" value="UBC-like"/>
    <property type="match status" value="1"/>
</dbReference>
<sequence length="364" mass="40083">MNIFNNLEPRSANALGNETDENSLAAENAGRNGALSKSLTALGSVTSLATGLLSRGQKHLDPIRFDSAGENEIQSLGNWSVLTSHGKGEESIVAEATDLLKVGDALFNLKPEESDTSSRYADGTSSFKCFDFAKDPYDHYFLGTDGRNNAERKWLKKVQQDWNILQNNLPDGIYVRVYEHRMDLLRAVIVGAYGTPYQDGLFIFDFHLKPEYPDVPPSAYYHSGGWRINPNLYEDGKGLVLNSKPYFNEAGYDKQVGTAEGEKKSASYNENTFLLNCKTMVYLMRKPPKGLSFSYAMEILLGCSGVSFGKPLFEGAPSEPPGSAHFNSSATAFITMGIDLFLNSAFEGFEGLTSTVNSFCKFYS</sequence>
<dbReference type="PANTHER" id="PTHR46116:SF21">
    <property type="entry name" value="UBIQUITIN-CONJUGATING ENZYME E2 23-RELATED"/>
    <property type="match status" value="1"/>
</dbReference>
<evidence type="ECO:0000256" key="2">
    <source>
        <dbReference type="ARBA" id="ARBA00022786"/>
    </source>
</evidence>
<proteinExistence type="predicted"/>
<dbReference type="Pfam" id="PF00179">
    <property type="entry name" value="UQ_con"/>
    <property type="match status" value="1"/>
</dbReference>
<dbReference type="AlphaFoldDB" id="A0ABC8QQ85"/>
<organism evidence="4 5">
    <name type="scientific">Ilex paraguariensis</name>
    <name type="common">yerba mate</name>
    <dbReference type="NCBI Taxonomy" id="185542"/>
    <lineage>
        <taxon>Eukaryota</taxon>
        <taxon>Viridiplantae</taxon>
        <taxon>Streptophyta</taxon>
        <taxon>Embryophyta</taxon>
        <taxon>Tracheophyta</taxon>
        <taxon>Spermatophyta</taxon>
        <taxon>Magnoliopsida</taxon>
        <taxon>eudicotyledons</taxon>
        <taxon>Gunneridae</taxon>
        <taxon>Pentapetalae</taxon>
        <taxon>asterids</taxon>
        <taxon>campanulids</taxon>
        <taxon>Aquifoliales</taxon>
        <taxon>Aquifoliaceae</taxon>
        <taxon>Ilex</taxon>
    </lineage>
</organism>
<dbReference type="Proteomes" id="UP001642360">
    <property type="component" value="Unassembled WGS sequence"/>
</dbReference>
<reference evidence="4 5" key="1">
    <citation type="submission" date="2024-02" db="EMBL/GenBank/DDBJ databases">
        <authorList>
            <person name="Vignale AGUSTIN F."/>
            <person name="Sosa J E."/>
            <person name="Modenutti C."/>
        </authorList>
    </citation>
    <scope>NUCLEOTIDE SEQUENCE [LARGE SCALE GENOMIC DNA]</scope>
</reference>